<reference evidence="30" key="1">
    <citation type="submission" date="2021-01" db="EMBL/GenBank/DDBJ databases">
        <authorList>
            <consortium name="Genoscope - CEA"/>
            <person name="William W."/>
        </authorList>
    </citation>
    <scope>NUCLEOTIDE SEQUENCE</scope>
</reference>
<comment type="catalytic activity">
    <reaction evidence="23">
        <text>L-seryl-[protein] + ATP = O-phospho-L-seryl-[protein] + ADP + H(+)</text>
        <dbReference type="Rhea" id="RHEA:17989"/>
        <dbReference type="Rhea" id="RHEA-COMP:9863"/>
        <dbReference type="Rhea" id="RHEA-COMP:11604"/>
        <dbReference type="ChEBI" id="CHEBI:15378"/>
        <dbReference type="ChEBI" id="CHEBI:29999"/>
        <dbReference type="ChEBI" id="CHEBI:30616"/>
        <dbReference type="ChEBI" id="CHEBI:83421"/>
        <dbReference type="ChEBI" id="CHEBI:456216"/>
        <dbReference type="EC" id="2.7.11.1"/>
    </reaction>
</comment>
<evidence type="ECO:0000256" key="21">
    <source>
        <dbReference type="ARBA" id="ARBA00024334"/>
    </source>
</evidence>
<feature type="domain" description="EF-hand" evidence="29">
    <location>
        <begin position="443"/>
        <end position="478"/>
    </location>
</feature>
<dbReference type="GO" id="GO:0005509">
    <property type="term" value="F:calcium ion binding"/>
    <property type="evidence" value="ECO:0007669"/>
    <property type="project" value="InterPro"/>
</dbReference>
<evidence type="ECO:0000256" key="6">
    <source>
        <dbReference type="ARBA" id="ARBA00022475"/>
    </source>
</evidence>
<dbReference type="FunFam" id="1.10.238.10:FF:000522">
    <property type="entry name" value="Uncharacterized protein"/>
    <property type="match status" value="1"/>
</dbReference>
<comment type="cofactor">
    <cofactor evidence="1">
        <name>Mg(2+)</name>
        <dbReference type="ChEBI" id="CHEBI:18420"/>
    </cofactor>
</comment>
<dbReference type="GO" id="GO:0004674">
    <property type="term" value="F:protein serine/threonine kinase activity"/>
    <property type="evidence" value="ECO:0007669"/>
    <property type="project" value="UniProtKB-KW"/>
</dbReference>
<keyword evidence="7" id="KW-1032">Host cell membrane</keyword>
<dbReference type="FunFam" id="1.10.510.10:FF:000398">
    <property type="entry name" value="Calcium-dependent protein kinase 1"/>
    <property type="match status" value="1"/>
</dbReference>
<dbReference type="PROSITE" id="PS50011">
    <property type="entry name" value="PROTEIN_KINASE_DOM"/>
    <property type="match status" value="1"/>
</dbReference>
<evidence type="ECO:0000256" key="18">
    <source>
        <dbReference type="ARBA" id="ARBA00023139"/>
    </source>
</evidence>
<dbReference type="FunFam" id="3.30.200.20:FF:000632">
    <property type="entry name" value="MSP"/>
    <property type="match status" value="1"/>
</dbReference>
<dbReference type="SMART" id="SM00054">
    <property type="entry name" value="EFh"/>
    <property type="match status" value="4"/>
</dbReference>
<keyword evidence="9" id="KW-0808">Transferase</keyword>
<feature type="binding site" evidence="26">
    <location>
        <position position="100"/>
    </location>
    <ligand>
        <name>ATP</name>
        <dbReference type="ChEBI" id="CHEBI:30616"/>
    </ligand>
</feature>
<comment type="subcellular location">
    <subcellularLocation>
        <location evidence="3">Cell membrane</location>
        <topology evidence="3">Lipid-anchor</topology>
        <orientation evidence="3">Cytoplasmic side</orientation>
    </subcellularLocation>
    <subcellularLocation>
        <location evidence="2">Cell projection</location>
        <location evidence="2">Cilium</location>
        <location evidence="2">Flagellum</location>
    </subcellularLocation>
    <subcellularLocation>
        <location evidence="4">Host cell membrane</location>
        <topology evidence="4">Lipid-anchor</topology>
    </subcellularLocation>
    <subcellularLocation>
        <location evidence="24">Parasitophorous vacuole membrane</location>
        <topology evidence="24">Lipid-anchor</topology>
    </subcellularLocation>
</comment>
<proteinExistence type="inferred from homology"/>
<keyword evidence="19" id="KW-0966">Cell projection</keyword>
<keyword evidence="12 26" id="KW-0547">Nucleotide-binding</keyword>
<keyword evidence="8" id="KW-0723">Serine/threonine-protein kinase</keyword>
<dbReference type="GO" id="GO:0005524">
    <property type="term" value="F:ATP binding"/>
    <property type="evidence" value="ECO:0007669"/>
    <property type="project" value="UniProtKB-UniRule"/>
</dbReference>
<evidence type="ECO:0000256" key="7">
    <source>
        <dbReference type="ARBA" id="ARBA00022511"/>
    </source>
</evidence>
<evidence type="ECO:0000256" key="27">
    <source>
        <dbReference type="SAM" id="MobiDB-lite"/>
    </source>
</evidence>
<evidence type="ECO:0000259" key="29">
    <source>
        <dbReference type="PROSITE" id="PS50222"/>
    </source>
</evidence>
<dbReference type="PROSITE" id="PS00107">
    <property type="entry name" value="PROTEIN_KINASE_ATP"/>
    <property type="match status" value="1"/>
</dbReference>
<dbReference type="InterPro" id="IPR000719">
    <property type="entry name" value="Prot_kinase_dom"/>
</dbReference>
<evidence type="ECO:0000256" key="23">
    <source>
        <dbReference type="ARBA" id="ARBA00048679"/>
    </source>
</evidence>
<keyword evidence="31" id="KW-1185">Reference proteome</keyword>
<evidence type="ECO:0000256" key="15">
    <source>
        <dbReference type="ARBA" id="ARBA00022846"/>
    </source>
</evidence>
<dbReference type="PROSITE" id="PS50222">
    <property type="entry name" value="EF_HAND_2"/>
    <property type="match status" value="4"/>
</dbReference>
<dbReference type="Proteomes" id="UP000688137">
    <property type="component" value="Unassembled WGS sequence"/>
</dbReference>
<evidence type="ECO:0000259" key="28">
    <source>
        <dbReference type="PROSITE" id="PS50011"/>
    </source>
</evidence>
<dbReference type="InterPro" id="IPR002048">
    <property type="entry name" value="EF_hand_dom"/>
</dbReference>
<keyword evidence="14 26" id="KW-0067">ATP-binding</keyword>
<dbReference type="PANTHER" id="PTHR24349">
    <property type="entry name" value="SERINE/THREONINE-PROTEIN KINASE"/>
    <property type="match status" value="1"/>
</dbReference>
<dbReference type="PROSITE" id="PS00018">
    <property type="entry name" value="EF_HAND_1"/>
    <property type="match status" value="3"/>
</dbReference>
<evidence type="ECO:0000256" key="4">
    <source>
        <dbReference type="ARBA" id="ARBA00004425"/>
    </source>
</evidence>
<evidence type="ECO:0000256" key="17">
    <source>
        <dbReference type="ARBA" id="ARBA00023069"/>
    </source>
</evidence>
<dbReference type="InterPro" id="IPR017441">
    <property type="entry name" value="Protein_kinase_ATP_BS"/>
</dbReference>
<keyword evidence="15" id="KW-0282">Flagellum</keyword>
<evidence type="ECO:0000256" key="26">
    <source>
        <dbReference type="PROSITE-ProRule" id="PRU10141"/>
    </source>
</evidence>
<keyword evidence="6" id="KW-1003">Cell membrane</keyword>
<dbReference type="InterPro" id="IPR008271">
    <property type="entry name" value="Ser/Thr_kinase_AS"/>
</dbReference>
<dbReference type="InterPro" id="IPR018247">
    <property type="entry name" value="EF_Hand_1_Ca_BS"/>
</dbReference>
<evidence type="ECO:0000256" key="24">
    <source>
        <dbReference type="ARBA" id="ARBA00060437"/>
    </source>
</evidence>
<dbReference type="PROSITE" id="PS00108">
    <property type="entry name" value="PROTEIN_KINASE_ST"/>
    <property type="match status" value="1"/>
</dbReference>
<name>A0A8S1LJZ9_PARPR</name>
<feature type="compositionally biased region" description="Polar residues" evidence="27">
    <location>
        <begin position="1"/>
        <end position="10"/>
    </location>
</feature>
<feature type="compositionally biased region" description="Polar residues" evidence="27">
    <location>
        <begin position="19"/>
        <end position="33"/>
    </location>
</feature>
<evidence type="ECO:0000256" key="2">
    <source>
        <dbReference type="ARBA" id="ARBA00004230"/>
    </source>
</evidence>
<keyword evidence="20" id="KW-0449">Lipoprotein</keyword>
<evidence type="ECO:0000313" key="31">
    <source>
        <dbReference type="Proteomes" id="UP000688137"/>
    </source>
</evidence>
<comment type="catalytic activity">
    <reaction evidence="22">
        <text>L-threonyl-[protein] + ATP = O-phospho-L-threonyl-[protein] + ADP + H(+)</text>
        <dbReference type="Rhea" id="RHEA:46608"/>
        <dbReference type="Rhea" id="RHEA-COMP:11060"/>
        <dbReference type="Rhea" id="RHEA-COMP:11605"/>
        <dbReference type="ChEBI" id="CHEBI:15378"/>
        <dbReference type="ChEBI" id="CHEBI:30013"/>
        <dbReference type="ChEBI" id="CHEBI:30616"/>
        <dbReference type="ChEBI" id="CHEBI:61977"/>
        <dbReference type="ChEBI" id="CHEBI:456216"/>
        <dbReference type="EC" id="2.7.11.1"/>
    </reaction>
</comment>
<comment type="caution">
    <text evidence="30">The sequence shown here is derived from an EMBL/GenBank/DDBJ whole genome shotgun (WGS) entry which is preliminary data.</text>
</comment>
<dbReference type="OMA" id="AEWNKIS"/>
<dbReference type="CDD" id="cd05117">
    <property type="entry name" value="STKc_CAMK"/>
    <property type="match status" value="1"/>
</dbReference>
<feature type="domain" description="EF-hand" evidence="29">
    <location>
        <begin position="365"/>
        <end position="400"/>
    </location>
</feature>
<dbReference type="SMART" id="SM00220">
    <property type="entry name" value="S_TKc"/>
    <property type="match status" value="1"/>
</dbReference>
<dbReference type="AlphaFoldDB" id="A0A8S1LJZ9"/>
<protein>
    <recommendedName>
        <fullName evidence="25">Calcium-dependent protein kinase 1</fullName>
        <ecNumber evidence="5">2.7.11.1</ecNumber>
    </recommendedName>
</protein>
<dbReference type="InterPro" id="IPR050205">
    <property type="entry name" value="CDPK_Ser/Thr_kinases"/>
</dbReference>
<evidence type="ECO:0000256" key="22">
    <source>
        <dbReference type="ARBA" id="ARBA00047899"/>
    </source>
</evidence>
<dbReference type="Pfam" id="PF00069">
    <property type="entry name" value="Pkinase"/>
    <property type="match status" value="1"/>
</dbReference>
<organism evidence="30 31">
    <name type="scientific">Paramecium primaurelia</name>
    <dbReference type="NCBI Taxonomy" id="5886"/>
    <lineage>
        <taxon>Eukaryota</taxon>
        <taxon>Sar</taxon>
        <taxon>Alveolata</taxon>
        <taxon>Ciliophora</taxon>
        <taxon>Intramacronucleata</taxon>
        <taxon>Oligohymenophorea</taxon>
        <taxon>Peniculida</taxon>
        <taxon>Parameciidae</taxon>
        <taxon>Paramecium</taxon>
    </lineage>
</organism>
<evidence type="ECO:0000256" key="19">
    <source>
        <dbReference type="ARBA" id="ARBA00023273"/>
    </source>
</evidence>
<evidence type="ECO:0000256" key="8">
    <source>
        <dbReference type="ARBA" id="ARBA00022527"/>
    </source>
</evidence>
<evidence type="ECO:0000256" key="12">
    <source>
        <dbReference type="ARBA" id="ARBA00022741"/>
    </source>
</evidence>
<dbReference type="Pfam" id="PF13499">
    <property type="entry name" value="EF-hand_7"/>
    <property type="match status" value="2"/>
</dbReference>
<gene>
    <name evidence="30" type="ORF">PPRIM_AZ9-3.1.T0390248</name>
</gene>
<dbReference type="GO" id="GO:0005886">
    <property type="term" value="C:plasma membrane"/>
    <property type="evidence" value="ECO:0007669"/>
    <property type="project" value="UniProtKB-SubCell"/>
</dbReference>
<keyword evidence="10" id="KW-0519">Myristate</keyword>
<dbReference type="EMBL" id="CAJJDM010000038">
    <property type="protein sequence ID" value="CAD8066691.1"/>
    <property type="molecule type" value="Genomic_DNA"/>
</dbReference>
<keyword evidence="17" id="KW-0969">Cilium</keyword>
<keyword evidence="11" id="KW-0677">Repeat</keyword>
<keyword evidence="16" id="KW-1043">Host membrane</keyword>
<evidence type="ECO:0000256" key="25">
    <source>
        <dbReference type="ARBA" id="ARBA00068067"/>
    </source>
</evidence>
<dbReference type="EC" id="2.7.11.1" evidence="5"/>
<evidence type="ECO:0000256" key="13">
    <source>
        <dbReference type="ARBA" id="ARBA00022777"/>
    </source>
</evidence>
<comment type="similarity">
    <text evidence="21">Belongs to the protein kinase superfamily. Ser/Thr protein kinase family. CDPK subfamily.</text>
</comment>
<dbReference type="GO" id="GO:0020005">
    <property type="term" value="C:symbiont-containing vacuole membrane"/>
    <property type="evidence" value="ECO:0007669"/>
    <property type="project" value="UniProtKB-SubCell"/>
</dbReference>
<keyword evidence="13" id="KW-0418">Kinase</keyword>
<evidence type="ECO:0000256" key="11">
    <source>
        <dbReference type="ARBA" id="ARBA00022737"/>
    </source>
</evidence>
<evidence type="ECO:0000256" key="14">
    <source>
        <dbReference type="ARBA" id="ARBA00022840"/>
    </source>
</evidence>
<evidence type="ECO:0000256" key="9">
    <source>
        <dbReference type="ARBA" id="ARBA00022679"/>
    </source>
</evidence>
<evidence type="ECO:0000256" key="1">
    <source>
        <dbReference type="ARBA" id="ARBA00001946"/>
    </source>
</evidence>
<keyword evidence="18" id="KW-0564">Palmitate</keyword>
<feature type="domain" description="EF-hand" evidence="29">
    <location>
        <begin position="480"/>
        <end position="508"/>
    </location>
</feature>
<sequence length="508" mass="58913">MGNTCCNNETIDTEKQLDNRPQNPGQSSDQMPNNVEEPPKHIISYPTLSVQPSLFIQMKRDTIYSTYSVGKLLGEGAYGQVSIVTHRATGMQRAMKAIRKDCLFEEEQAKLFSEMTILKNLNHPHIVNLFELYEDEKFYYLITEYLRGGELFDRIQKAKSFSEADAVRYMKQVVSAVAYCHSNNIVHRDLKPENIIFASEDQYSTLKVIDFGTSRKFDKNQNMSKRLGTPYYIAPEVLQKKYNEKCDVWSCGVILYILLAGYPPFYGRNEAEIFDRILKGKIPFNTAEWNKISKEAKNLITNMLCQDVEKRYSAQQVLDDPWMQQGQEQNLVDDNFLKNLTEFSAKSKLKQALLTFMASQMIQPKEVEQIQQLFKQMDKNNDGKLSKEELVAAFQQKVQSKDRLIENMETKINKIVSEIDVNLSGYIDYTEFIMACLKYEKLLTIEKIKQTFKIFDLDGDKYISKEELSHIMEGVDDDIWKQFLAECDQDNDGKISEEEFINLLQDKL</sequence>
<dbReference type="GO" id="GO:0031514">
    <property type="term" value="C:motile cilium"/>
    <property type="evidence" value="ECO:0007669"/>
    <property type="project" value="UniProtKB-SubCell"/>
</dbReference>
<feature type="domain" description="Protein kinase" evidence="28">
    <location>
        <begin position="67"/>
        <end position="323"/>
    </location>
</feature>
<dbReference type="GO" id="GO:0020002">
    <property type="term" value="C:host cell plasma membrane"/>
    <property type="evidence" value="ECO:0007669"/>
    <property type="project" value="UniProtKB-SubCell"/>
</dbReference>
<feature type="domain" description="EF-hand" evidence="29">
    <location>
        <begin position="407"/>
        <end position="442"/>
    </location>
</feature>
<accession>A0A8S1LJZ9</accession>
<evidence type="ECO:0000313" key="30">
    <source>
        <dbReference type="EMBL" id="CAD8066691.1"/>
    </source>
</evidence>
<evidence type="ECO:0000256" key="10">
    <source>
        <dbReference type="ARBA" id="ARBA00022707"/>
    </source>
</evidence>
<evidence type="ECO:0000256" key="16">
    <source>
        <dbReference type="ARBA" id="ARBA00022870"/>
    </source>
</evidence>
<dbReference type="CDD" id="cd00051">
    <property type="entry name" value="EFh"/>
    <property type="match status" value="1"/>
</dbReference>
<keyword evidence="16" id="KW-0472">Membrane</keyword>
<evidence type="ECO:0000256" key="20">
    <source>
        <dbReference type="ARBA" id="ARBA00023288"/>
    </source>
</evidence>
<evidence type="ECO:0000256" key="5">
    <source>
        <dbReference type="ARBA" id="ARBA00012513"/>
    </source>
</evidence>
<evidence type="ECO:0000256" key="3">
    <source>
        <dbReference type="ARBA" id="ARBA00004342"/>
    </source>
</evidence>
<feature type="region of interest" description="Disordered" evidence="27">
    <location>
        <begin position="1"/>
        <end position="40"/>
    </location>
</feature>